<comment type="similarity">
    <text evidence="1">Belongs to the putative lipase ROG1 family.</text>
</comment>
<dbReference type="PANTHER" id="PTHR10039">
    <property type="entry name" value="AMELOGENIN"/>
    <property type="match status" value="1"/>
</dbReference>
<dbReference type="OrthoDB" id="1658288at2759"/>
<feature type="region of interest" description="Disordered" evidence="3">
    <location>
        <begin position="1377"/>
        <end position="1398"/>
    </location>
</feature>
<evidence type="ECO:0000259" key="4">
    <source>
        <dbReference type="Pfam" id="PF05057"/>
    </source>
</evidence>
<feature type="compositionally biased region" description="Polar residues" evidence="3">
    <location>
        <begin position="1540"/>
        <end position="1551"/>
    </location>
</feature>
<evidence type="ECO:0000313" key="6">
    <source>
        <dbReference type="EMBL" id="KAF2176608.1"/>
    </source>
</evidence>
<feature type="domain" description="Nephrocystin 3-like N-terminal" evidence="5">
    <location>
        <begin position="464"/>
        <end position="632"/>
    </location>
</feature>
<gene>
    <name evidence="6" type="ORF">K469DRAFT_812982</name>
</gene>
<feature type="compositionally biased region" description="Basic and acidic residues" evidence="3">
    <location>
        <begin position="1377"/>
        <end position="1392"/>
    </location>
</feature>
<proteinExistence type="inferred from homology"/>
<organism evidence="6 7">
    <name type="scientific">Zopfia rhizophila CBS 207.26</name>
    <dbReference type="NCBI Taxonomy" id="1314779"/>
    <lineage>
        <taxon>Eukaryota</taxon>
        <taxon>Fungi</taxon>
        <taxon>Dikarya</taxon>
        <taxon>Ascomycota</taxon>
        <taxon>Pezizomycotina</taxon>
        <taxon>Dothideomycetes</taxon>
        <taxon>Dothideomycetes incertae sedis</taxon>
        <taxon>Zopfiaceae</taxon>
        <taxon>Zopfia</taxon>
    </lineage>
</organism>
<dbReference type="Proteomes" id="UP000800200">
    <property type="component" value="Unassembled WGS sequence"/>
</dbReference>
<keyword evidence="2" id="KW-0677">Repeat</keyword>
<protein>
    <submittedName>
        <fullName evidence="6">Uncharacterized protein</fullName>
    </submittedName>
</protein>
<dbReference type="InterPro" id="IPR056884">
    <property type="entry name" value="NPHP3-like_N"/>
</dbReference>
<feature type="region of interest" description="Disordered" evidence="3">
    <location>
        <begin position="1539"/>
        <end position="1565"/>
    </location>
</feature>
<dbReference type="Pfam" id="PF05057">
    <property type="entry name" value="DUF676"/>
    <property type="match status" value="1"/>
</dbReference>
<dbReference type="PANTHER" id="PTHR10039:SF14">
    <property type="entry name" value="NACHT DOMAIN-CONTAINING PROTEIN"/>
    <property type="match status" value="1"/>
</dbReference>
<feature type="region of interest" description="Disordered" evidence="3">
    <location>
        <begin position="1496"/>
        <end position="1521"/>
    </location>
</feature>
<evidence type="ECO:0000256" key="2">
    <source>
        <dbReference type="ARBA" id="ARBA00022737"/>
    </source>
</evidence>
<dbReference type="InterPro" id="IPR055530">
    <property type="entry name" value="DUF7104"/>
</dbReference>
<reference evidence="6" key="1">
    <citation type="journal article" date="2020" name="Stud. Mycol.">
        <title>101 Dothideomycetes genomes: a test case for predicting lifestyles and emergence of pathogens.</title>
        <authorList>
            <person name="Haridas S."/>
            <person name="Albert R."/>
            <person name="Binder M."/>
            <person name="Bloem J."/>
            <person name="Labutti K."/>
            <person name="Salamov A."/>
            <person name="Andreopoulos B."/>
            <person name="Baker S."/>
            <person name="Barry K."/>
            <person name="Bills G."/>
            <person name="Bluhm B."/>
            <person name="Cannon C."/>
            <person name="Castanera R."/>
            <person name="Culley D."/>
            <person name="Daum C."/>
            <person name="Ezra D."/>
            <person name="Gonzalez J."/>
            <person name="Henrissat B."/>
            <person name="Kuo A."/>
            <person name="Liang C."/>
            <person name="Lipzen A."/>
            <person name="Lutzoni F."/>
            <person name="Magnuson J."/>
            <person name="Mondo S."/>
            <person name="Nolan M."/>
            <person name="Ohm R."/>
            <person name="Pangilinan J."/>
            <person name="Park H.-J."/>
            <person name="Ramirez L."/>
            <person name="Alfaro M."/>
            <person name="Sun H."/>
            <person name="Tritt A."/>
            <person name="Yoshinaga Y."/>
            <person name="Zwiers L.-H."/>
            <person name="Turgeon B."/>
            <person name="Goodwin S."/>
            <person name="Spatafora J."/>
            <person name="Crous P."/>
            <person name="Grigoriev I."/>
        </authorList>
    </citation>
    <scope>NUCLEOTIDE SEQUENCE</scope>
    <source>
        <strain evidence="6">CBS 207.26</strain>
    </source>
</reference>
<evidence type="ECO:0000259" key="5">
    <source>
        <dbReference type="Pfam" id="PF24883"/>
    </source>
</evidence>
<dbReference type="Gene3D" id="3.40.50.300">
    <property type="entry name" value="P-loop containing nucleotide triphosphate hydrolases"/>
    <property type="match status" value="1"/>
</dbReference>
<sequence length="1717" mass="192287">MAQLNWSKVFTGALFTVFGRPPKKASTTKRPLTLRIEEVPIDKSREDFEHDLKSIVKRDPDLKDDSIVLVQYFLVRRDQRMACATATLLTSIPVNEVIRKLRQAGSSLPYRFDAKFYGITPLYEGHEGADVDVIAVPSLGSHAIGSWKSPSSNDLWLRDYLPDDLPNIRVLLYGYDTSLLDNESKDSIEDLGSRFLESIKAFRADTTNHRPIIFIGHSLGGLLIKEALVRARKKSDDPQNLALCKACYGLLLFGVPNLGLRNEQLNSIVQGRPNQVLIRDLVVDDDSEPSPFLKRISDQFSECCKGQYRVISFFERKRSSTVQIRPDGTLAKIGPKTFMVTQKSATSTGLTAVADENNISLNMDHSGLVKYESRTQEEYNIVKEKLKVLVAGAKHEVGRRFAENSLRPEQERLWSNLNQPPYKSLRNSSKLAKPERGTLEWLVQPEIVDHKPESRSESPSQRSLTMKDFTSWRDSNNSESLLVTAPPGRGKSVLSNFVLGHLESRVPHEPSTATKIIYYFCNIRNDEASHNANSILRALIVQLCEHQQRLFRILPPEYETNSHRFFSASFHTLWHTFEMMLRDGAYARVECVIDGLDVYQEGMDEFISQFTNTFSRRTETGSPVLKLLCTSRPEKDILDLWEPSMHRVLRCNPHDLDIFIDSRVGSLGKSFTDDMKQMVKNQLRMQAEGTFLWLEVVIRRITSIDVPTPRKIKETINASPQDLDDLYRLLVLRLVQKDIVNARFLAWVVYARRPLDLKELEDAMAINPKETYTNYEQCLKDRPRLVSEEVHKDFGTLLDIAEGKVYLIHQSVKDYFERRDPLQAYTEVTPRLVLAHVSMAYLSLEDFGRPRQNISMLQREFPLISYAASYWYSHIETTADIDCSLPLQHFLKEIMPPNNSKAQIWMRAHSNRHGPPYPSRISNIAIKFDIGWLAELLLNGTVCSVKDDFEEDCLSSAAHHKGAVLQVLLKHERGMKLAVTDEAVLCIAKYHHHCMMALLLDQRGADVVITEEVVKAAAGNEGSGMEVMTLLLDRRGADVVITEEVVKAAAGNGGSGMEVVTLLLDRRGADVVITEEVVKAAAGNGGSGKEVMTLLLDRRGADVAITEEVVKAAAGNGGSGKEVMTLLLDRRGADVAITEEVVKAAAGNGGGGKEVMTLLLDRRGADVAITEEVMKAAAGNEGSGKKVMTLLLDRRGADVAITEEVVKAAAGNGGGGKKVMTLLLDRRGADVAITEEVVKAAAGNGGSGKEVITLLLDRRGADVAITEEVVKAAAGNEGSGKEVITLLLDRREKDVQITEEVVKTAAKNYRSGKEVINLFESRPEVKTTEEAAASTSTPLTRNGRSDRTGSSIFASEQHEITEATSFSNYRVLLEGQDHQNSHDSKPSVKQHEDGDDVSSMMSADTIEMTPEKDSEIILNFADALYDRIRDIELFFNGSDTFFNMLLETKIKKFSKSVKKDNPRGTIELKPKRKVVKAIYRLRLHISTRLEKRIGKNIGTQDDLKSHGSGPAEFSERPLPGVDIPQETLDQKFQRLHPDYNENTPETLYQGSSDRDQGSESSESHSSLLDMRPDFWILHEYFREHPAFDDLVLDTRRLIKHFRVNTLEHIRHSLYQVEDVALNSANNLHRKVEACIHADWDLLRFLKERQSHGLRDELGSVLTITGNSQEAQLNTVAQFIRQTWKTQSDALLPALQKKVSGQSGKISVPTSSRPPIYF</sequence>
<dbReference type="EMBL" id="ML994705">
    <property type="protein sequence ID" value="KAF2176608.1"/>
    <property type="molecule type" value="Genomic_DNA"/>
</dbReference>
<dbReference type="InterPro" id="IPR029058">
    <property type="entry name" value="AB_hydrolase_fold"/>
</dbReference>
<dbReference type="InterPro" id="IPR027417">
    <property type="entry name" value="P-loop_NTPase"/>
</dbReference>
<evidence type="ECO:0000256" key="1">
    <source>
        <dbReference type="ARBA" id="ARBA00007920"/>
    </source>
</evidence>
<dbReference type="Pfam" id="PF24883">
    <property type="entry name" value="NPHP3_N"/>
    <property type="match status" value="1"/>
</dbReference>
<name>A0A6A6DDS3_9PEZI</name>
<feature type="compositionally biased region" description="Polar residues" evidence="3">
    <location>
        <begin position="1338"/>
        <end position="1354"/>
    </location>
</feature>
<dbReference type="Pfam" id="PF23397">
    <property type="entry name" value="DUF7104"/>
    <property type="match status" value="10"/>
</dbReference>
<dbReference type="Gene3D" id="3.40.50.1820">
    <property type="entry name" value="alpha/beta hydrolase"/>
    <property type="match status" value="1"/>
</dbReference>
<accession>A0A6A6DDS3</accession>
<dbReference type="InterPro" id="IPR007751">
    <property type="entry name" value="DUF676_lipase-like"/>
</dbReference>
<evidence type="ECO:0000313" key="7">
    <source>
        <dbReference type="Proteomes" id="UP000800200"/>
    </source>
</evidence>
<evidence type="ECO:0000256" key="3">
    <source>
        <dbReference type="SAM" id="MobiDB-lite"/>
    </source>
</evidence>
<keyword evidence="7" id="KW-1185">Reference proteome</keyword>
<feature type="region of interest" description="Disordered" evidence="3">
    <location>
        <begin position="1324"/>
        <end position="1357"/>
    </location>
</feature>
<dbReference type="Gene3D" id="1.20.5.340">
    <property type="match status" value="5"/>
</dbReference>
<feature type="domain" description="DUF676" evidence="4">
    <location>
        <begin position="181"/>
        <end position="266"/>
    </location>
</feature>
<dbReference type="SUPFAM" id="SSF53474">
    <property type="entry name" value="alpha/beta-Hydrolases"/>
    <property type="match status" value="1"/>
</dbReference>